<protein>
    <recommendedName>
        <fullName evidence="9">Multidrug-efflux transporter</fullName>
    </recommendedName>
</protein>
<feature type="transmembrane region" description="Helical" evidence="11">
    <location>
        <begin position="476"/>
        <end position="497"/>
    </location>
</feature>
<dbReference type="GO" id="GO:0015297">
    <property type="term" value="F:antiporter activity"/>
    <property type="evidence" value="ECO:0007669"/>
    <property type="project" value="UniProtKB-KW"/>
</dbReference>
<feature type="transmembrane region" description="Helical" evidence="11">
    <location>
        <begin position="339"/>
        <end position="360"/>
    </location>
</feature>
<feature type="transmembrane region" description="Helical" evidence="11">
    <location>
        <begin position="419"/>
        <end position="440"/>
    </location>
</feature>
<dbReference type="InterPro" id="IPR002528">
    <property type="entry name" value="MATE_fam"/>
</dbReference>
<dbReference type="InterPro" id="IPR050222">
    <property type="entry name" value="MATE_MdtK"/>
</dbReference>
<comment type="caution">
    <text evidence="12">The sequence shown here is derived from an EMBL/GenBank/DDBJ whole genome shotgun (WGS) entry which is preliminary data.</text>
</comment>
<dbReference type="Pfam" id="PF01554">
    <property type="entry name" value="MatE"/>
    <property type="match status" value="2"/>
</dbReference>
<proteinExistence type="predicted"/>
<feature type="transmembrane region" description="Helical" evidence="11">
    <location>
        <begin position="111"/>
        <end position="133"/>
    </location>
</feature>
<dbReference type="InterPro" id="IPR048279">
    <property type="entry name" value="MdtK-like"/>
</dbReference>
<evidence type="ECO:0000256" key="8">
    <source>
        <dbReference type="ARBA" id="ARBA00023136"/>
    </source>
</evidence>
<evidence type="ECO:0000256" key="5">
    <source>
        <dbReference type="ARBA" id="ARBA00022692"/>
    </source>
</evidence>
<dbReference type="PANTHER" id="PTHR43298">
    <property type="entry name" value="MULTIDRUG RESISTANCE PROTEIN NORM-RELATED"/>
    <property type="match status" value="1"/>
</dbReference>
<keyword evidence="7" id="KW-0406">Ion transport</keyword>
<keyword evidence="8 11" id="KW-0472">Membrane</keyword>
<dbReference type="AlphaFoldDB" id="A0A5C6ECV6"/>
<evidence type="ECO:0000256" key="3">
    <source>
        <dbReference type="ARBA" id="ARBA00022449"/>
    </source>
</evidence>
<accession>A0A5C6ECV6</accession>
<evidence type="ECO:0000256" key="4">
    <source>
        <dbReference type="ARBA" id="ARBA00022475"/>
    </source>
</evidence>
<keyword evidence="13" id="KW-1185">Reference proteome</keyword>
<evidence type="ECO:0000313" key="13">
    <source>
        <dbReference type="Proteomes" id="UP000315471"/>
    </source>
</evidence>
<feature type="region of interest" description="Disordered" evidence="10">
    <location>
        <begin position="39"/>
        <end position="58"/>
    </location>
</feature>
<dbReference type="GO" id="GO:0042910">
    <property type="term" value="F:xenobiotic transmembrane transporter activity"/>
    <property type="evidence" value="ECO:0007669"/>
    <property type="project" value="InterPro"/>
</dbReference>
<keyword evidence="2" id="KW-0813">Transport</keyword>
<dbReference type="PIRSF" id="PIRSF006603">
    <property type="entry name" value="DinF"/>
    <property type="match status" value="1"/>
</dbReference>
<feature type="transmembrane region" description="Helical" evidence="11">
    <location>
        <begin position="145"/>
        <end position="167"/>
    </location>
</feature>
<evidence type="ECO:0000256" key="11">
    <source>
        <dbReference type="SAM" id="Phobius"/>
    </source>
</evidence>
<feature type="compositionally biased region" description="Polar residues" evidence="10">
    <location>
        <begin position="39"/>
        <end position="48"/>
    </location>
</feature>
<feature type="transmembrane region" description="Helical" evidence="11">
    <location>
        <begin position="294"/>
        <end position="319"/>
    </location>
</feature>
<feature type="transmembrane region" description="Helical" evidence="11">
    <location>
        <begin position="447"/>
        <end position="470"/>
    </location>
</feature>
<dbReference type="EMBL" id="SJPY01000001">
    <property type="protein sequence ID" value="TWU45029.1"/>
    <property type="molecule type" value="Genomic_DNA"/>
</dbReference>
<keyword evidence="4" id="KW-1003">Cell membrane</keyword>
<feature type="compositionally biased region" description="Basic and acidic residues" evidence="10">
    <location>
        <begin position="49"/>
        <end position="58"/>
    </location>
</feature>
<evidence type="ECO:0000256" key="6">
    <source>
        <dbReference type="ARBA" id="ARBA00022989"/>
    </source>
</evidence>
<dbReference type="PANTHER" id="PTHR43298:SF2">
    <property type="entry name" value="FMN_FAD EXPORTER YEEO-RELATED"/>
    <property type="match status" value="1"/>
</dbReference>
<feature type="transmembrane region" description="Helical" evidence="11">
    <location>
        <begin position="216"/>
        <end position="239"/>
    </location>
</feature>
<dbReference type="GO" id="GO:0005886">
    <property type="term" value="C:plasma membrane"/>
    <property type="evidence" value="ECO:0007669"/>
    <property type="project" value="UniProtKB-SubCell"/>
</dbReference>
<feature type="transmembrane region" description="Helical" evidence="11">
    <location>
        <begin position="187"/>
        <end position="204"/>
    </location>
</feature>
<organism evidence="12 13">
    <name type="scientific">Novipirellula aureliae</name>
    <dbReference type="NCBI Taxonomy" id="2527966"/>
    <lineage>
        <taxon>Bacteria</taxon>
        <taxon>Pseudomonadati</taxon>
        <taxon>Planctomycetota</taxon>
        <taxon>Planctomycetia</taxon>
        <taxon>Pirellulales</taxon>
        <taxon>Pirellulaceae</taxon>
        <taxon>Novipirellula</taxon>
    </lineage>
</organism>
<comment type="subcellular location">
    <subcellularLocation>
        <location evidence="1">Cell membrane</location>
        <topology evidence="1">Multi-pass membrane protein</topology>
    </subcellularLocation>
</comment>
<reference evidence="12 13" key="1">
    <citation type="submission" date="2019-02" db="EMBL/GenBank/DDBJ databases">
        <title>Deep-cultivation of Planctomycetes and their phenomic and genomic characterization uncovers novel biology.</title>
        <authorList>
            <person name="Wiegand S."/>
            <person name="Jogler M."/>
            <person name="Boedeker C."/>
            <person name="Pinto D."/>
            <person name="Vollmers J."/>
            <person name="Rivas-Marin E."/>
            <person name="Kohn T."/>
            <person name="Peeters S.H."/>
            <person name="Heuer A."/>
            <person name="Rast P."/>
            <person name="Oberbeckmann S."/>
            <person name="Bunk B."/>
            <person name="Jeske O."/>
            <person name="Meyerdierks A."/>
            <person name="Storesund J.E."/>
            <person name="Kallscheuer N."/>
            <person name="Luecker S."/>
            <person name="Lage O.M."/>
            <person name="Pohl T."/>
            <person name="Merkel B.J."/>
            <person name="Hornburger P."/>
            <person name="Mueller R.-W."/>
            <person name="Bruemmer F."/>
            <person name="Labrenz M."/>
            <person name="Spormann A.M."/>
            <person name="Op Den Camp H."/>
            <person name="Overmann J."/>
            <person name="Amann R."/>
            <person name="Jetten M.S.M."/>
            <person name="Mascher T."/>
            <person name="Medema M.H."/>
            <person name="Devos D.P."/>
            <person name="Kaster A.-K."/>
            <person name="Ovreas L."/>
            <person name="Rohde M."/>
            <person name="Galperin M.Y."/>
            <person name="Jogler C."/>
        </authorList>
    </citation>
    <scope>NUCLEOTIDE SEQUENCE [LARGE SCALE GENOMIC DNA]</scope>
    <source>
        <strain evidence="12 13">Q31b</strain>
    </source>
</reference>
<feature type="transmembrane region" description="Helical" evidence="11">
    <location>
        <begin position="372"/>
        <end position="392"/>
    </location>
</feature>
<evidence type="ECO:0000256" key="1">
    <source>
        <dbReference type="ARBA" id="ARBA00004651"/>
    </source>
</evidence>
<name>A0A5C6ECV6_9BACT</name>
<evidence type="ECO:0000256" key="7">
    <source>
        <dbReference type="ARBA" id="ARBA00023065"/>
    </source>
</evidence>
<evidence type="ECO:0000313" key="12">
    <source>
        <dbReference type="EMBL" id="TWU45029.1"/>
    </source>
</evidence>
<keyword evidence="6 11" id="KW-1133">Transmembrane helix</keyword>
<dbReference type="GO" id="GO:0006811">
    <property type="term" value="P:monoatomic ion transport"/>
    <property type="evidence" value="ECO:0007669"/>
    <property type="project" value="UniProtKB-KW"/>
</dbReference>
<evidence type="ECO:0000256" key="2">
    <source>
        <dbReference type="ARBA" id="ARBA00022448"/>
    </source>
</evidence>
<sequence>MIFGFQPEHTRSHQSLCLRKGKWRVHPFEQMRTIRYASAMTSDSSEPTQRPDHPRDHSGDSLGRIVGELLTVAIPLMVSAGTFSLVLFADRTLLLWYDGASMGAAMAGGNFFWVAICLPVGIASMTGAIISQYVGAGEDHRIGRFLWQSVWLALLSVPLFGLIAYLAPTLFRLCEQPESLIAAEATYLRWLLVGAVGAVLENALSGFFSGTERTRIIMWVSLISGLINILLDVVLIFGLGPIPDLGIAGAGIASSVAFWFKAICFAVLILKYDSGGRYQVKSSFGFSQLLVKKLLFYGFPSGLMFLTESAGFTAIVLRIGRLGDIPLRATTMAINFNMVAFIPLVGVSIAASVLVGRHLVETGPKRAIKSVYAALGIGWIYSVVWCVGYLFLPDLMMDLYKLDTPSAESAEAITIARGLLKFVAIYVVVDATQLIIAGALRGAGDTWFVLGTGLVTSVVAFTIGVGFEPVDNRLNWWWWMITLWVWMLATFMAARFVRGKWKEMRMV</sequence>
<feature type="transmembrane region" description="Helical" evidence="11">
    <location>
        <begin position="245"/>
        <end position="273"/>
    </location>
</feature>
<keyword evidence="5 11" id="KW-0812">Transmembrane</keyword>
<dbReference type="Proteomes" id="UP000315471">
    <property type="component" value="Unassembled WGS sequence"/>
</dbReference>
<gene>
    <name evidence="12" type="primary">norM</name>
    <name evidence="12" type="ORF">Q31b_02000</name>
</gene>
<dbReference type="NCBIfam" id="TIGR00797">
    <property type="entry name" value="matE"/>
    <property type="match status" value="1"/>
</dbReference>
<keyword evidence="3" id="KW-0050">Antiport</keyword>
<dbReference type="CDD" id="cd13133">
    <property type="entry name" value="MATE_like_7"/>
    <property type="match status" value="1"/>
</dbReference>
<evidence type="ECO:0000256" key="9">
    <source>
        <dbReference type="ARBA" id="ARBA00031636"/>
    </source>
</evidence>
<feature type="transmembrane region" description="Helical" evidence="11">
    <location>
        <begin position="65"/>
        <end position="89"/>
    </location>
</feature>
<evidence type="ECO:0000256" key="10">
    <source>
        <dbReference type="SAM" id="MobiDB-lite"/>
    </source>
</evidence>